<evidence type="ECO:0000313" key="2">
    <source>
        <dbReference type="EMBL" id="SUM32136.1"/>
    </source>
</evidence>
<protein>
    <submittedName>
        <fullName evidence="2">Putative gp49</fullName>
    </submittedName>
</protein>
<reference evidence="1 4" key="2">
    <citation type="submission" date="2019-07" db="EMBL/GenBank/DDBJ databases">
        <title>Whole genome shotgun sequence of Staphylococcus gallinarum NBRC 109767.</title>
        <authorList>
            <person name="Hosoyama A."/>
            <person name="Uohara A."/>
            <person name="Ohji S."/>
            <person name="Ichikawa N."/>
        </authorList>
    </citation>
    <scope>NUCLEOTIDE SEQUENCE [LARGE SCALE GENOMIC DNA]</scope>
    <source>
        <strain evidence="1 4">NBRC 109767</strain>
    </source>
</reference>
<name>A0A0D0SKB8_STAGA</name>
<dbReference type="EMBL" id="BKAX01000001">
    <property type="protein sequence ID" value="GEQ04571.1"/>
    <property type="molecule type" value="Genomic_DNA"/>
</dbReference>
<keyword evidence="4" id="KW-1185">Reference proteome</keyword>
<reference evidence="2 3" key="1">
    <citation type="submission" date="2018-06" db="EMBL/GenBank/DDBJ databases">
        <authorList>
            <consortium name="Pathogen Informatics"/>
            <person name="Doyle S."/>
        </authorList>
    </citation>
    <scope>NUCLEOTIDE SEQUENCE [LARGE SCALE GENOMIC DNA]</scope>
    <source>
        <strain evidence="2 3">NCTC12195</strain>
    </source>
</reference>
<dbReference type="RefSeq" id="WP_042739688.1">
    <property type="nucleotide sequence ID" value="NZ_BKAX01000001.1"/>
</dbReference>
<dbReference type="AlphaFoldDB" id="A0A0D0SKB8"/>
<dbReference type="STRING" id="1293.SH09_10960"/>
<dbReference type="Proteomes" id="UP000255277">
    <property type="component" value="Unassembled WGS sequence"/>
</dbReference>
<proteinExistence type="predicted"/>
<dbReference type="EMBL" id="UHDK01000001">
    <property type="protein sequence ID" value="SUM32136.1"/>
    <property type="molecule type" value="Genomic_DNA"/>
</dbReference>
<accession>A0A0D0SKB8</accession>
<organism evidence="2 3">
    <name type="scientific">Staphylococcus gallinarum</name>
    <dbReference type="NCBI Taxonomy" id="1293"/>
    <lineage>
        <taxon>Bacteria</taxon>
        <taxon>Bacillati</taxon>
        <taxon>Bacillota</taxon>
        <taxon>Bacilli</taxon>
        <taxon>Bacillales</taxon>
        <taxon>Staphylococcaceae</taxon>
        <taxon>Staphylococcus</taxon>
    </lineage>
</organism>
<gene>
    <name evidence="2" type="ORF">NCTC12195_01576</name>
    <name evidence="1" type="ORF">SGA02_03990</name>
</gene>
<evidence type="ECO:0000313" key="4">
    <source>
        <dbReference type="Proteomes" id="UP000321057"/>
    </source>
</evidence>
<evidence type="ECO:0000313" key="3">
    <source>
        <dbReference type="Proteomes" id="UP000255277"/>
    </source>
</evidence>
<sequence>MEQYGWSLTEVKNQPYFRLLDILNTDYETEKAEQEEQKVYTGTDLKFLFGG</sequence>
<dbReference type="Proteomes" id="UP000321057">
    <property type="component" value="Unassembled WGS sequence"/>
</dbReference>
<evidence type="ECO:0000313" key="1">
    <source>
        <dbReference type="EMBL" id="GEQ04571.1"/>
    </source>
</evidence>